<dbReference type="EMBL" id="AWUE01004425">
    <property type="protein sequence ID" value="OMP13384.1"/>
    <property type="molecule type" value="Genomic_DNA"/>
</dbReference>
<evidence type="ECO:0000313" key="1">
    <source>
        <dbReference type="EMBL" id="OMP13384.1"/>
    </source>
</evidence>
<evidence type="ECO:0000313" key="2">
    <source>
        <dbReference type="Proteomes" id="UP000187203"/>
    </source>
</evidence>
<reference evidence="2" key="1">
    <citation type="submission" date="2013-09" db="EMBL/GenBank/DDBJ databases">
        <title>Corchorus olitorius genome sequencing.</title>
        <authorList>
            <person name="Alam M."/>
            <person name="Haque M.S."/>
            <person name="Islam M.S."/>
            <person name="Emdad E.M."/>
            <person name="Islam M.M."/>
            <person name="Ahmed B."/>
            <person name="Halim A."/>
            <person name="Hossen Q.M.M."/>
            <person name="Hossain M.Z."/>
            <person name="Ahmed R."/>
            <person name="Khan M.M."/>
            <person name="Islam R."/>
            <person name="Rashid M.M."/>
            <person name="Khan S.A."/>
            <person name="Rahman M.S."/>
            <person name="Alam M."/>
            <person name="Yahiya A.S."/>
            <person name="Khan M.S."/>
            <person name="Azam M.S."/>
            <person name="Haque T."/>
            <person name="Lashkar M.Z.H."/>
            <person name="Akhand A.I."/>
            <person name="Morshed G."/>
            <person name="Roy S."/>
            <person name="Uddin K.S."/>
            <person name="Rabeya T."/>
            <person name="Hossain A.S."/>
            <person name="Chowdhury A."/>
            <person name="Snigdha A.R."/>
            <person name="Mortoza M.S."/>
            <person name="Matin S.A."/>
            <person name="Hoque S.M.E."/>
            <person name="Islam M.K."/>
            <person name="Roy D.K."/>
            <person name="Haider R."/>
            <person name="Moosa M.M."/>
            <person name="Elias S.M."/>
            <person name="Hasan A.M."/>
            <person name="Jahan S."/>
            <person name="Shafiuddin M."/>
            <person name="Mahmood N."/>
            <person name="Shommy N.S."/>
        </authorList>
    </citation>
    <scope>NUCLEOTIDE SEQUENCE [LARGE SCALE GENOMIC DNA]</scope>
    <source>
        <strain evidence="2">cv. O-4</strain>
    </source>
</reference>
<keyword evidence="2" id="KW-1185">Reference proteome</keyword>
<gene>
    <name evidence="1" type="ORF">COLO4_01785</name>
</gene>
<accession>A0A1R3L1Z9</accession>
<sequence>MLLPVQYRKSKRPINFIKQLTSPLFIAFQQYFGDHIVSAERCERLRTALRDVNGRQSFVRQANIVPFVSFVNMSIAIATSMSEWLPKLGEDRFSLIDFR</sequence>
<dbReference type="AlphaFoldDB" id="A0A1R3L1Z9"/>
<dbReference type="Proteomes" id="UP000187203">
    <property type="component" value="Unassembled WGS sequence"/>
</dbReference>
<organism evidence="1 2">
    <name type="scientific">Corchorus olitorius</name>
    <dbReference type="NCBI Taxonomy" id="93759"/>
    <lineage>
        <taxon>Eukaryota</taxon>
        <taxon>Viridiplantae</taxon>
        <taxon>Streptophyta</taxon>
        <taxon>Embryophyta</taxon>
        <taxon>Tracheophyta</taxon>
        <taxon>Spermatophyta</taxon>
        <taxon>Magnoliopsida</taxon>
        <taxon>eudicotyledons</taxon>
        <taxon>Gunneridae</taxon>
        <taxon>Pentapetalae</taxon>
        <taxon>rosids</taxon>
        <taxon>malvids</taxon>
        <taxon>Malvales</taxon>
        <taxon>Malvaceae</taxon>
        <taxon>Grewioideae</taxon>
        <taxon>Apeibeae</taxon>
        <taxon>Corchorus</taxon>
    </lineage>
</organism>
<name>A0A1R3L1Z9_9ROSI</name>
<comment type="caution">
    <text evidence="1">The sequence shown here is derived from an EMBL/GenBank/DDBJ whole genome shotgun (WGS) entry which is preliminary data.</text>
</comment>
<proteinExistence type="predicted"/>
<protein>
    <submittedName>
        <fullName evidence="1">Uncharacterized protein</fullName>
    </submittedName>
</protein>